<evidence type="ECO:0000256" key="2">
    <source>
        <dbReference type="SAM" id="SignalP"/>
    </source>
</evidence>
<feature type="chain" id="PRO_5045052700" evidence="2">
    <location>
        <begin position="31"/>
        <end position="406"/>
    </location>
</feature>
<dbReference type="CDD" id="cd07731">
    <property type="entry name" value="ComA-like_MBL-fold"/>
    <property type="match status" value="1"/>
</dbReference>
<dbReference type="PANTHER" id="PTHR30619">
    <property type="entry name" value="DNA INTERNALIZATION/COMPETENCE PROTEIN COMEC/REC2"/>
    <property type="match status" value="1"/>
</dbReference>
<dbReference type="EMBL" id="JAOQJV010000003">
    <property type="protein sequence ID" value="MCU6699493.1"/>
    <property type="molecule type" value="Genomic_DNA"/>
</dbReference>
<feature type="compositionally biased region" description="Polar residues" evidence="1">
    <location>
        <begin position="300"/>
        <end position="313"/>
    </location>
</feature>
<dbReference type="Pfam" id="PF00753">
    <property type="entry name" value="Lactamase_B"/>
    <property type="match status" value="1"/>
</dbReference>
<dbReference type="PANTHER" id="PTHR30619:SF7">
    <property type="entry name" value="BETA-LACTAMASE DOMAIN PROTEIN"/>
    <property type="match status" value="1"/>
</dbReference>
<feature type="signal peptide" evidence="2">
    <location>
        <begin position="1"/>
        <end position="30"/>
    </location>
</feature>
<dbReference type="InterPro" id="IPR001279">
    <property type="entry name" value="Metallo-B-lactamas"/>
</dbReference>
<dbReference type="SUPFAM" id="SSF56281">
    <property type="entry name" value="Metallo-hydrolase/oxidoreductase"/>
    <property type="match status" value="1"/>
</dbReference>
<dbReference type="InterPro" id="IPR036866">
    <property type="entry name" value="RibonucZ/Hydroxyglut_hydro"/>
</dbReference>
<feature type="region of interest" description="Disordered" evidence="1">
    <location>
        <begin position="300"/>
        <end position="406"/>
    </location>
</feature>
<evidence type="ECO:0000313" key="5">
    <source>
        <dbReference type="Proteomes" id="UP001207605"/>
    </source>
</evidence>
<organism evidence="4 5">
    <name type="scientific">Dorea ammoniilytica</name>
    <dbReference type="NCBI Taxonomy" id="2981788"/>
    <lineage>
        <taxon>Bacteria</taxon>
        <taxon>Bacillati</taxon>
        <taxon>Bacillota</taxon>
        <taxon>Clostridia</taxon>
        <taxon>Lachnospirales</taxon>
        <taxon>Lachnospiraceae</taxon>
        <taxon>Dorea</taxon>
    </lineage>
</organism>
<gene>
    <name evidence="4" type="ORF">OCV65_04480</name>
</gene>
<dbReference type="PROSITE" id="PS51257">
    <property type="entry name" value="PROKAR_LIPOPROTEIN"/>
    <property type="match status" value="1"/>
</dbReference>
<dbReference type="InterPro" id="IPR052159">
    <property type="entry name" value="Competence_DNA_uptake"/>
</dbReference>
<name>A0ABT2S4R5_9FIRM</name>
<keyword evidence="5" id="KW-1185">Reference proteome</keyword>
<sequence length="406" mass="43789">MKNRMKKRCMASILALVMMCLLGACGTDKADTKLYQKESKETDSSSTQDDTSEDKSVDDSEAGDMTVHFLDVGQGLSILVQSEGQTMIYDGGDRSTSSFVVSYLKEQNVSKIDYLISSHYDSDHMAGLIGCLNAFEVDHVISSDYVHDSKLYTSFVNTVDEKGLEMEHPEVGTTFSFGSGSFQILAPAETDPNGSNNNSVAIKLTNGSNSFIFTGDAEASSEAAMCNSGIDLDCDVLVPGHHGSATATSWDFLQKTVPEYAVISCGQDNQYGHPDKDTMDKLESMDIQVYRTDKQGTITVTSDGTNLTWSTEPCNDYTPGDAEDQGTQAVGSESKAESSESVQSQAVQSQTADTQDVGTEDQVWVSATGSKYHSRNNCGTMNPDAATQMSRSEAEAKGLTPCKKCY</sequence>
<feature type="region of interest" description="Disordered" evidence="1">
    <location>
        <begin position="36"/>
        <end position="60"/>
    </location>
</feature>
<evidence type="ECO:0000256" key="1">
    <source>
        <dbReference type="SAM" id="MobiDB-lite"/>
    </source>
</evidence>
<keyword evidence="2" id="KW-0732">Signal</keyword>
<protein>
    <submittedName>
        <fullName evidence="4">MBL fold metallo-hydrolase</fullName>
    </submittedName>
</protein>
<feature type="compositionally biased region" description="Low complexity" evidence="1">
    <location>
        <begin position="329"/>
        <end position="349"/>
    </location>
</feature>
<dbReference type="RefSeq" id="WP_262581064.1">
    <property type="nucleotide sequence ID" value="NZ_JAOQJV010000003.1"/>
</dbReference>
<feature type="domain" description="Metallo-beta-lactamase" evidence="3">
    <location>
        <begin position="74"/>
        <end position="267"/>
    </location>
</feature>
<dbReference type="Gene3D" id="3.60.15.10">
    <property type="entry name" value="Ribonuclease Z/Hydroxyacylglutathione hydrolase-like"/>
    <property type="match status" value="1"/>
</dbReference>
<evidence type="ECO:0000313" key="4">
    <source>
        <dbReference type="EMBL" id="MCU6699493.1"/>
    </source>
</evidence>
<reference evidence="4 5" key="1">
    <citation type="journal article" date="2021" name="ISME Commun">
        <title>Automated analysis of genomic sequences facilitates high-throughput and comprehensive description of bacteria.</title>
        <authorList>
            <person name="Hitch T.C.A."/>
        </authorList>
    </citation>
    <scope>NUCLEOTIDE SEQUENCE [LARGE SCALE GENOMIC DNA]</scope>
    <source>
        <strain evidence="4 5">Sanger_02</strain>
    </source>
</reference>
<comment type="caution">
    <text evidence="4">The sequence shown here is derived from an EMBL/GenBank/DDBJ whole genome shotgun (WGS) entry which is preliminary data.</text>
</comment>
<dbReference type="SMART" id="SM00849">
    <property type="entry name" value="Lactamase_B"/>
    <property type="match status" value="1"/>
</dbReference>
<dbReference type="InterPro" id="IPR035681">
    <property type="entry name" value="ComA-like_MBL"/>
</dbReference>
<feature type="compositionally biased region" description="Polar residues" evidence="1">
    <location>
        <begin position="365"/>
        <end position="391"/>
    </location>
</feature>
<proteinExistence type="predicted"/>
<evidence type="ECO:0000259" key="3">
    <source>
        <dbReference type="SMART" id="SM00849"/>
    </source>
</evidence>
<dbReference type="Proteomes" id="UP001207605">
    <property type="component" value="Unassembled WGS sequence"/>
</dbReference>
<accession>A0ABT2S4R5</accession>